<accession>A0A0W0YM21</accession>
<dbReference type="STRING" id="1122169.Lsha_2224"/>
<dbReference type="CDD" id="cd12158">
    <property type="entry name" value="ErythrP_dh"/>
    <property type="match status" value="1"/>
</dbReference>
<evidence type="ECO:0000256" key="6">
    <source>
        <dbReference type="RuleBase" id="RU003719"/>
    </source>
</evidence>
<keyword evidence="2" id="KW-0963">Cytoplasm</keyword>
<organism evidence="9 10">
    <name type="scientific">Legionella shakespearei DSM 23087</name>
    <dbReference type="NCBI Taxonomy" id="1122169"/>
    <lineage>
        <taxon>Bacteria</taxon>
        <taxon>Pseudomonadati</taxon>
        <taxon>Pseudomonadota</taxon>
        <taxon>Gammaproteobacteria</taxon>
        <taxon>Legionellales</taxon>
        <taxon>Legionellaceae</taxon>
        <taxon>Legionella</taxon>
    </lineage>
</organism>
<evidence type="ECO:0000256" key="4">
    <source>
        <dbReference type="ARBA" id="ARBA00023027"/>
    </source>
</evidence>
<dbReference type="Pfam" id="PF00389">
    <property type="entry name" value="2-Hacid_dh"/>
    <property type="match status" value="1"/>
</dbReference>
<reference evidence="9 10" key="1">
    <citation type="submission" date="2015-11" db="EMBL/GenBank/DDBJ databases">
        <title>Genomic analysis of 38 Legionella species identifies large and diverse effector repertoires.</title>
        <authorList>
            <person name="Burstein D."/>
            <person name="Amaro F."/>
            <person name="Zusman T."/>
            <person name="Lifshitz Z."/>
            <person name="Cohen O."/>
            <person name="Gilbert J.A."/>
            <person name="Pupko T."/>
            <person name="Shuman H.A."/>
            <person name="Segal G."/>
        </authorList>
    </citation>
    <scope>NUCLEOTIDE SEQUENCE [LARGE SCALE GENOMIC DNA]</scope>
    <source>
        <strain evidence="9 10">ATCC 49655</strain>
    </source>
</reference>
<dbReference type="Proteomes" id="UP000054600">
    <property type="component" value="Unassembled WGS sequence"/>
</dbReference>
<dbReference type="eggNOG" id="COG0111">
    <property type="taxonomic scope" value="Bacteria"/>
</dbReference>
<comment type="similarity">
    <text evidence="1 6">Belongs to the D-isomer specific 2-hydroxyacid dehydrogenase family.</text>
</comment>
<dbReference type="GO" id="GO:0051287">
    <property type="term" value="F:NAD binding"/>
    <property type="evidence" value="ECO:0007669"/>
    <property type="project" value="InterPro"/>
</dbReference>
<sequence>MNILADASLPGLDAAFPAPFHLSLYHSAEEISSKLAGQDVLLCRSTLKVDSSLLKGHQLKFVATASSGTDHLDEAFLKSEGIEMIDAKGCNAPSVGDYVLATLAYLDQQQLIKGKTAGIVGMGRVGTEVYDRLAALNLDIHVYDPPRAERDRQFKSCALSDLFQVDILCIHAELHQTQPYPSFNLFHFDVLSQLKPECIIINAARGGIVNEEDLLRLPQSLIYCTDVYSNEPEINAAIINRATLCTPHIAGHSLEAKYNAVSLVSARLHRIARLPYPQFARPNPPEKAVIEPNKPWQEIILSLYNPIDETLSLKEASDKTAGFLSLRKQHQNRHDFTHYFD</sequence>
<dbReference type="InterPro" id="IPR036291">
    <property type="entry name" value="NAD(P)-bd_dom_sf"/>
</dbReference>
<evidence type="ECO:0000256" key="3">
    <source>
        <dbReference type="ARBA" id="ARBA00023002"/>
    </source>
</evidence>
<dbReference type="InterPro" id="IPR050418">
    <property type="entry name" value="D-iso_2-hydroxyacid_DH_PdxB"/>
</dbReference>
<dbReference type="Pfam" id="PF02826">
    <property type="entry name" value="2-Hacid_dh_C"/>
    <property type="match status" value="1"/>
</dbReference>
<dbReference type="RefSeq" id="WP_018576148.1">
    <property type="nucleotide sequence ID" value="NZ_KB892383.1"/>
</dbReference>
<dbReference type="InterPro" id="IPR020921">
    <property type="entry name" value="Erythronate-4-P_DHase"/>
</dbReference>
<evidence type="ECO:0000256" key="1">
    <source>
        <dbReference type="ARBA" id="ARBA00005854"/>
    </source>
</evidence>
<dbReference type="PANTHER" id="PTHR43761">
    <property type="entry name" value="D-ISOMER SPECIFIC 2-HYDROXYACID DEHYDROGENASE FAMILY PROTEIN (AFU_ORTHOLOGUE AFUA_1G13630)"/>
    <property type="match status" value="1"/>
</dbReference>
<dbReference type="InterPro" id="IPR006140">
    <property type="entry name" value="D-isomer_DH_NAD-bd"/>
</dbReference>
<keyword evidence="10" id="KW-1185">Reference proteome</keyword>
<dbReference type="Gene3D" id="3.40.50.720">
    <property type="entry name" value="NAD(P)-binding Rossmann-like Domain"/>
    <property type="match status" value="2"/>
</dbReference>
<dbReference type="PANTHER" id="PTHR43761:SF1">
    <property type="entry name" value="D-ISOMER SPECIFIC 2-HYDROXYACID DEHYDROGENASE CATALYTIC DOMAIN-CONTAINING PROTEIN-RELATED"/>
    <property type="match status" value="1"/>
</dbReference>
<dbReference type="PATRIC" id="fig|1122169.6.peg.2551"/>
<evidence type="ECO:0000256" key="5">
    <source>
        <dbReference type="ARBA" id="ARBA00023096"/>
    </source>
</evidence>
<protein>
    <submittedName>
        <fullName evidence="9">Erythronate-4-phosphate dehydrogenase</fullName>
    </submittedName>
</protein>
<name>A0A0W0YM21_9GAMM</name>
<dbReference type="GO" id="GO:0008615">
    <property type="term" value="P:pyridoxine biosynthetic process"/>
    <property type="evidence" value="ECO:0007669"/>
    <property type="project" value="UniProtKB-KW"/>
</dbReference>
<dbReference type="PROSITE" id="PS00065">
    <property type="entry name" value="D_2_HYDROXYACID_DH_1"/>
    <property type="match status" value="1"/>
</dbReference>
<dbReference type="InterPro" id="IPR006139">
    <property type="entry name" value="D-isomer_2_OHA_DH_cat_dom"/>
</dbReference>
<feature type="domain" description="D-isomer specific 2-hydroxyacid dehydrogenase catalytic" evidence="7">
    <location>
        <begin position="27"/>
        <end position="262"/>
    </location>
</feature>
<dbReference type="SUPFAM" id="SSF52283">
    <property type="entry name" value="Formate/glycerate dehydrogenase catalytic domain-like"/>
    <property type="match status" value="1"/>
</dbReference>
<evidence type="ECO:0000313" key="10">
    <source>
        <dbReference type="Proteomes" id="UP000054600"/>
    </source>
</evidence>
<keyword evidence="3 6" id="KW-0560">Oxidoreductase</keyword>
<evidence type="ECO:0000259" key="7">
    <source>
        <dbReference type="Pfam" id="PF00389"/>
    </source>
</evidence>
<dbReference type="AlphaFoldDB" id="A0A0W0YM21"/>
<evidence type="ECO:0000313" key="9">
    <source>
        <dbReference type="EMBL" id="KTD57946.1"/>
    </source>
</evidence>
<dbReference type="GO" id="GO:0005737">
    <property type="term" value="C:cytoplasm"/>
    <property type="evidence" value="ECO:0007669"/>
    <property type="project" value="InterPro"/>
</dbReference>
<feature type="domain" description="D-isomer specific 2-hydroxyacid dehydrogenase NAD-binding" evidence="8">
    <location>
        <begin position="110"/>
        <end position="250"/>
    </location>
</feature>
<proteinExistence type="inferred from homology"/>
<dbReference type="GO" id="GO:0033711">
    <property type="term" value="F:4-phosphoerythronate dehydrogenase activity"/>
    <property type="evidence" value="ECO:0007669"/>
    <property type="project" value="InterPro"/>
</dbReference>
<evidence type="ECO:0000256" key="2">
    <source>
        <dbReference type="ARBA" id="ARBA00022490"/>
    </source>
</evidence>
<evidence type="ECO:0000259" key="8">
    <source>
        <dbReference type="Pfam" id="PF02826"/>
    </source>
</evidence>
<dbReference type="SUPFAM" id="SSF51735">
    <property type="entry name" value="NAD(P)-binding Rossmann-fold domains"/>
    <property type="match status" value="1"/>
</dbReference>
<keyword evidence="5" id="KW-0664">Pyridoxine biosynthesis</keyword>
<dbReference type="EMBL" id="LNYW01000059">
    <property type="protein sequence ID" value="KTD57946.1"/>
    <property type="molecule type" value="Genomic_DNA"/>
</dbReference>
<dbReference type="OrthoDB" id="9770208at2"/>
<dbReference type="InterPro" id="IPR029752">
    <property type="entry name" value="D-isomer_DH_CS1"/>
</dbReference>
<keyword evidence="4" id="KW-0520">NAD</keyword>
<gene>
    <name evidence="9" type="primary">pdxB</name>
    <name evidence="9" type="ORF">Lsha_2224</name>
</gene>
<comment type="caution">
    <text evidence="9">The sequence shown here is derived from an EMBL/GenBank/DDBJ whole genome shotgun (WGS) entry which is preliminary data.</text>
</comment>